<gene>
    <name evidence="2" type="ORF">AS156_01510</name>
</gene>
<reference evidence="2 3" key="1">
    <citation type="submission" date="2015-11" db="EMBL/GenBank/DDBJ databases">
        <title>Draft Genome Sequence of the Strain BR 10303 (Bradyrhizobium sp.) isolated from nodules of Centrolobium paraense.</title>
        <authorList>
            <person name="Zelli J.E."/>
            <person name="Simoes-Araujo J.L."/>
            <person name="Barauna A.C."/>
            <person name="Silva K."/>
        </authorList>
    </citation>
    <scope>NUCLEOTIDE SEQUENCE [LARGE SCALE GENOMIC DNA]</scope>
    <source>
        <strain evidence="2 3">BR 10303</strain>
    </source>
</reference>
<name>A0A109JCQ5_9BRAD</name>
<protein>
    <submittedName>
        <fullName evidence="2">Uncharacterized protein</fullName>
    </submittedName>
</protein>
<dbReference type="AlphaFoldDB" id="A0A109JCQ5"/>
<feature type="region of interest" description="Disordered" evidence="1">
    <location>
        <begin position="45"/>
        <end position="65"/>
    </location>
</feature>
<evidence type="ECO:0000256" key="1">
    <source>
        <dbReference type="SAM" id="MobiDB-lite"/>
    </source>
</evidence>
<comment type="caution">
    <text evidence="2">The sequence shown here is derived from an EMBL/GenBank/DDBJ whole genome shotgun (WGS) entry which is preliminary data.</text>
</comment>
<dbReference type="Proteomes" id="UP000057737">
    <property type="component" value="Unassembled WGS sequence"/>
</dbReference>
<organism evidence="2 3">
    <name type="scientific">Bradyrhizobium macuxiense</name>
    <dbReference type="NCBI Taxonomy" id="1755647"/>
    <lineage>
        <taxon>Bacteria</taxon>
        <taxon>Pseudomonadati</taxon>
        <taxon>Pseudomonadota</taxon>
        <taxon>Alphaproteobacteria</taxon>
        <taxon>Hyphomicrobiales</taxon>
        <taxon>Nitrobacteraceae</taxon>
        <taxon>Bradyrhizobium</taxon>
    </lineage>
</organism>
<accession>A0A109JCQ5</accession>
<dbReference type="EMBL" id="LNCU01000116">
    <property type="protein sequence ID" value="KWV46495.1"/>
    <property type="molecule type" value="Genomic_DNA"/>
</dbReference>
<proteinExistence type="predicted"/>
<evidence type="ECO:0000313" key="2">
    <source>
        <dbReference type="EMBL" id="KWV46495.1"/>
    </source>
</evidence>
<evidence type="ECO:0000313" key="3">
    <source>
        <dbReference type="Proteomes" id="UP000057737"/>
    </source>
</evidence>
<sequence length="65" mass="7254">MVGMTVRKFIEELESGNRRVANNWTIVSFSLYGSILADFSSHNAAEHNRETSADIPTPTLGQTER</sequence>
<keyword evidence="3" id="KW-1185">Reference proteome</keyword>